<evidence type="ECO:0000313" key="5">
    <source>
        <dbReference type="EMBL" id="QJA76226.1"/>
    </source>
</evidence>
<reference evidence="4" key="1">
    <citation type="submission" date="2020-03" db="EMBL/GenBank/DDBJ databases">
        <title>The deep terrestrial virosphere.</title>
        <authorList>
            <person name="Holmfeldt K."/>
            <person name="Nilsson E."/>
            <person name="Simone D."/>
            <person name="Lopez-Fernandez M."/>
            <person name="Wu X."/>
            <person name="de Brujin I."/>
            <person name="Lundin D."/>
            <person name="Andersson A."/>
            <person name="Bertilsson S."/>
            <person name="Dopson M."/>
        </authorList>
    </citation>
    <scope>NUCLEOTIDE SEQUENCE</scope>
    <source>
        <strain evidence="5">MM415A01555</strain>
        <strain evidence="6">MM415B02179</strain>
        <strain evidence="4">TM448A02382</strain>
    </source>
</reference>
<dbReference type="SMART" id="SM00490">
    <property type="entry name" value="HELICc"/>
    <property type="match status" value="1"/>
</dbReference>
<dbReference type="Gene3D" id="3.40.50.10810">
    <property type="entry name" value="Tandem AAA-ATPase domain"/>
    <property type="match status" value="1"/>
</dbReference>
<keyword evidence="1" id="KW-0378">Hydrolase</keyword>
<dbReference type="InterPro" id="IPR000330">
    <property type="entry name" value="SNF2_N"/>
</dbReference>
<evidence type="ECO:0000256" key="1">
    <source>
        <dbReference type="ARBA" id="ARBA00022801"/>
    </source>
</evidence>
<dbReference type="EMBL" id="MT142212">
    <property type="protein sequence ID" value="QJA76226.1"/>
    <property type="molecule type" value="Genomic_DNA"/>
</dbReference>
<dbReference type="AlphaFoldDB" id="A0A6H1ZX77"/>
<proteinExistence type="predicted"/>
<dbReference type="InterPro" id="IPR001650">
    <property type="entry name" value="Helicase_C-like"/>
</dbReference>
<dbReference type="Gene3D" id="3.40.50.300">
    <property type="entry name" value="P-loop containing nucleotide triphosphate hydrolases"/>
    <property type="match status" value="1"/>
</dbReference>
<evidence type="ECO:0000259" key="2">
    <source>
        <dbReference type="PROSITE" id="PS51192"/>
    </source>
</evidence>
<dbReference type="Pfam" id="PF00176">
    <property type="entry name" value="SNF2-rel_dom"/>
    <property type="match status" value="1"/>
</dbReference>
<keyword evidence="4" id="KW-0547">Nucleotide-binding</keyword>
<dbReference type="PANTHER" id="PTHR45766:SF6">
    <property type="entry name" value="SWI_SNF-RELATED MATRIX-ASSOCIATED ACTIN-DEPENDENT REGULATOR OF CHROMATIN SUBFAMILY A-LIKE PROTEIN 1"/>
    <property type="match status" value="1"/>
</dbReference>
<dbReference type="GO" id="GO:0031297">
    <property type="term" value="P:replication fork processing"/>
    <property type="evidence" value="ECO:0007669"/>
    <property type="project" value="TreeGrafter"/>
</dbReference>
<dbReference type="EMBL" id="MT144299">
    <property type="protein sequence ID" value="QJA51927.1"/>
    <property type="molecule type" value="Genomic_DNA"/>
</dbReference>
<dbReference type="InterPro" id="IPR049730">
    <property type="entry name" value="SNF2/RAD54-like_C"/>
</dbReference>
<dbReference type="PROSITE" id="PS51192">
    <property type="entry name" value="HELICASE_ATP_BIND_1"/>
    <property type="match status" value="1"/>
</dbReference>
<dbReference type="GO" id="GO:0005524">
    <property type="term" value="F:ATP binding"/>
    <property type="evidence" value="ECO:0007669"/>
    <property type="project" value="InterPro"/>
</dbReference>
<dbReference type="SMART" id="SM00487">
    <property type="entry name" value="DEXDc"/>
    <property type="match status" value="1"/>
</dbReference>
<feature type="domain" description="Helicase C-terminal" evidence="3">
    <location>
        <begin position="275"/>
        <end position="436"/>
    </location>
</feature>
<protein>
    <submittedName>
        <fullName evidence="4">Putative helicase</fullName>
    </submittedName>
</protein>
<gene>
    <name evidence="5" type="ORF">MM415A01555_0008</name>
    <name evidence="6" type="ORF">MM415B02179_0006</name>
    <name evidence="4" type="ORF">TM448A02382_0006</name>
</gene>
<evidence type="ECO:0000313" key="4">
    <source>
        <dbReference type="EMBL" id="QJA51927.1"/>
    </source>
</evidence>
<feature type="domain" description="Helicase ATP-binding" evidence="2">
    <location>
        <begin position="11"/>
        <end position="169"/>
    </location>
</feature>
<sequence>MKPYEFQLEGIEFLRTRRNALLALDMGLGKTMVAILAIREISTTNTLVICPASVKYNWKKEIDKWWPGRSVHIVEGRSKKEIPQADFVIINYDLLISKLVLMQLIKRKWGVLVLDELHYLKNNAAKRTKAVYYPKGIASCADRVWGLTGTPVLNRPIELFSHLKALCPERLAPKYLSRYDFAQQFCDARETKWGRDESGASNLEELSQILEGFMLRRLKKDVLKELPDKTYQTIYLKSKRTDTAKERKAYERSKESILGELASLRRENGIKKIPQIVEHVKNILEEKRKLVVFCYHRDVIRGLREKLAEYNPAVIEGATISRKRQDEVDKFRTDNKTRVFIGQIQAAGVGTDGLQDVCDTVVFAELHYVPGSLHQAIDRCHRIGQNNPVLVQFLVAEGSIDEDIAQTVARKEKIIAQIVKKTEIYTGLIGALSRVTRILERWLG</sequence>
<dbReference type="SUPFAM" id="SSF52540">
    <property type="entry name" value="P-loop containing nucleoside triphosphate hydrolases"/>
    <property type="match status" value="2"/>
</dbReference>
<accession>A0A6H1ZX77</accession>
<dbReference type="InterPro" id="IPR014001">
    <property type="entry name" value="Helicase_ATP-bd"/>
</dbReference>
<dbReference type="CDD" id="cd18793">
    <property type="entry name" value="SF2_C_SNF"/>
    <property type="match status" value="1"/>
</dbReference>
<evidence type="ECO:0000259" key="3">
    <source>
        <dbReference type="PROSITE" id="PS51194"/>
    </source>
</evidence>
<organism evidence="4">
    <name type="scientific">viral metagenome</name>
    <dbReference type="NCBI Taxonomy" id="1070528"/>
    <lineage>
        <taxon>unclassified sequences</taxon>
        <taxon>metagenomes</taxon>
        <taxon>organismal metagenomes</taxon>
    </lineage>
</organism>
<dbReference type="EMBL" id="MT142592">
    <property type="protein sequence ID" value="QJA85737.1"/>
    <property type="molecule type" value="Genomic_DNA"/>
</dbReference>
<name>A0A6H1ZX77_9ZZZZ</name>
<dbReference type="GO" id="GO:0004386">
    <property type="term" value="F:helicase activity"/>
    <property type="evidence" value="ECO:0007669"/>
    <property type="project" value="UniProtKB-KW"/>
</dbReference>
<dbReference type="PANTHER" id="PTHR45766">
    <property type="entry name" value="DNA ANNEALING HELICASE AND ENDONUCLEASE ZRANB3 FAMILY MEMBER"/>
    <property type="match status" value="1"/>
</dbReference>
<keyword evidence="4" id="KW-0347">Helicase</keyword>
<dbReference type="InterPro" id="IPR038718">
    <property type="entry name" value="SNF2-like_sf"/>
</dbReference>
<dbReference type="GO" id="GO:0016787">
    <property type="term" value="F:hydrolase activity"/>
    <property type="evidence" value="ECO:0007669"/>
    <property type="project" value="UniProtKB-KW"/>
</dbReference>
<dbReference type="InterPro" id="IPR027417">
    <property type="entry name" value="P-loop_NTPase"/>
</dbReference>
<evidence type="ECO:0000313" key="6">
    <source>
        <dbReference type="EMBL" id="QJA85737.1"/>
    </source>
</evidence>
<dbReference type="Pfam" id="PF00271">
    <property type="entry name" value="Helicase_C"/>
    <property type="match status" value="1"/>
</dbReference>
<dbReference type="PROSITE" id="PS51194">
    <property type="entry name" value="HELICASE_CTER"/>
    <property type="match status" value="1"/>
</dbReference>
<keyword evidence="4" id="KW-0067">ATP-binding</keyword>
<dbReference type="GO" id="GO:0006281">
    <property type="term" value="P:DNA repair"/>
    <property type="evidence" value="ECO:0007669"/>
    <property type="project" value="TreeGrafter"/>
</dbReference>